<feature type="non-terminal residue" evidence="1">
    <location>
        <position position="116"/>
    </location>
</feature>
<reference evidence="1 2" key="1">
    <citation type="journal article" date="2010" name="Science">
        <title>Genomic comparison of the ants Camponotus floridanus and Harpegnathos saltator.</title>
        <authorList>
            <person name="Bonasio R."/>
            <person name="Zhang G."/>
            <person name="Ye C."/>
            <person name="Mutti N.S."/>
            <person name="Fang X."/>
            <person name="Qin N."/>
            <person name="Donahue G."/>
            <person name="Yang P."/>
            <person name="Li Q."/>
            <person name="Li C."/>
            <person name="Zhang P."/>
            <person name="Huang Z."/>
            <person name="Berger S.L."/>
            <person name="Reinberg D."/>
            <person name="Wang J."/>
            <person name="Liebig J."/>
        </authorList>
    </citation>
    <scope>NUCLEOTIDE SEQUENCE [LARGE SCALE GENOMIC DNA]</scope>
    <source>
        <strain evidence="2">C129</strain>
    </source>
</reference>
<accession>E1ZV85</accession>
<dbReference type="EMBL" id="GL434454">
    <property type="protein sequence ID" value="EFN74904.1"/>
    <property type="molecule type" value="Genomic_DNA"/>
</dbReference>
<keyword evidence="2" id="KW-1185">Reference proteome</keyword>
<feature type="non-terminal residue" evidence="1">
    <location>
        <position position="1"/>
    </location>
</feature>
<sequence length="116" mass="13406">DATKQWVLKYRHLLSQRAINDMLQILRVPYPKFPADSRILLKTPNSCPYEIINMPPGFYCHIGIENTIRRLINDSINMHNFLFQNSEPVLPISINIDGLPISNSSKSQFWPILISL</sequence>
<evidence type="ECO:0000313" key="2">
    <source>
        <dbReference type="Proteomes" id="UP000000311"/>
    </source>
</evidence>
<protein>
    <submittedName>
        <fullName evidence="1">Uncharacterized protein</fullName>
    </submittedName>
</protein>
<evidence type="ECO:0000313" key="1">
    <source>
        <dbReference type="EMBL" id="EFN74904.1"/>
    </source>
</evidence>
<dbReference type="AlphaFoldDB" id="E1ZV85"/>
<dbReference type="OMA" id="DATKQWV"/>
<name>E1ZV85_CAMFO</name>
<dbReference type="Proteomes" id="UP000000311">
    <property type="component" value="Unassembled WGS sequence"/>
</dbReference>
<gene>
    <name evidence="1" type="ORF">EAG_09764</name>
</gene>
<dbReference type="OrthoDB" id="10028922at2759"/>
<organism evidence="2">
    <name type="scientific">Camponotus floridanus</name>
    <name type="common">Florida carpenter ant</name>
    <dbReference type="NCBI Taxonomy" id="104421"/>
    <lineage>
        <taxon>Eukaryota</taxon>
        <taxon>Metazoa</taxon>
        <taxon>Ecdysozoa</taxon>
        <taxon>Arthropoda</taxon>
        <taxon>Hexapoda</taxon>
        <taxon>Insecta</taxon>
        <taxon>Pterygota</taxon>
        <taxon>Neoptera</taxon>
        <taxon>Endopterygota</taxon>
        <taxon>Hymenoptera</taxon>
        <taxon>Apocrita</taxon>
        <taxon>Aculeata</taxon>
        <taxon>Formicoidea</taxon>
        <taxon>Formicidae</taxon>
        <taxon>Formicinae</taxon>
        <taxon>Camponotus</taxon>
    </lineage>
</organism>
<proteinExistence type="predicted"/>
<dbReference type="InParanoid" id="E1ZV85"/>